<accession>A0A327QLH4</accession>
<name>A0A327QLH4_9BACT</name>
<gene>
    <name evidence="7" type="ORF">LX64_02557</name>
</gene>
<evidence type="ECO:0000313" key="8">
    <source>
        <dbReference type="Proteomes" id="UP000249547"/>
    </source>
</evidence>
<evidence type="ECO:0000256" key="2">
    <source>
        <dbReference type="ARBA" id="ARBA00022692"/>
    </source>
</evidence>
<dbReference type="InterPro" id="IPR010432">
    <property type="entry name" value="RDD"/>
</dbReference>
<evidence type="ECO:0000256" key="4">
    <source>
        <dbReference type="ARBA" id="ARBA00023136"/>
    </source>
</evidence>
<dbReference type="AlphaFoldDB" id="A0A327QLH4"/>
<feature type="transmembrane region" description="Helical" evidence="5">
    <location>
        <begin position="12"/>
        <end position="32"/>
    </location>
</feature>
<dbReference type="OrthoDB" id="1450430at2"/>
<evidence type="ECO:0000256" key="3">
    <source>
        <dbReference type="ARBA" id="ARBA00022989"/>
    </source>
</evidence>
<dbReference type="EMBL" id="QLLL01000004">
    <property type="protein sequence ID" value="RAJ05399.1"/>
    <property type="molecule type" value="Genomic_DNA"/>
</dbReference>
<protein>
    <submittedName>
        <fullName evidence="7">RDD family protein</fullName>
    </submittedName>
</protein>
<dbReference type="Pfam" id="PF06271">
    <property type="entry name" value="RDD"/>
    <property type="match status" value="1"/>
</dbReference>
<feature type="domain" description="RDD" evidence="6">
    <location>
        <begin position="8"/>
        <end position="164"/>
    </location>
</feature>
<keyword evidence="2 5" id="KW-0812">Transmembrane</keyword>
<dbReference type="RefSeq" id="WP_111597992.1">
    <property type="nucleotide sequence ID" value="NZ_QLLL01000004.1"/>
</dbReference>
<evidence type="ECO:0000256" key="5">
    <source>
        <dbReference type="SAM" id="Phobius"/>
    </source>
</evidence>
<evidence type="ECO:0000313" key="7">
    <source>
        <dbReference type="EMBL" id="RAJ05399.1"/>
    </source>
</evidence>
<keyword evidence="4 5" id="KW-0472">Membrane</keyword>
<keyword evidence="3 5" id="KW-1133">Transmembrane helix</keyword>
<comment type="caution">
    <text evidence="7">The sequence shown here is derived from an EMBL/GenBank/DDBJ whole genome shotgun (WGS) entry which is preliminary data.</text>
</comment>
<feature type="transmembrane region" description="Helical" evidence="5">
    <location>
        <begin position="52"/>
        <end position="70"/>
    </location>
</feature>
<proteinExistence type="predicted"/>
<reference evidence="7 8" key="1">
    <citation type="submission" date="2018-06" db="EMBL/GenBank/DDBJ databases">
        <title>Genomic Encyclopedia of Archaeal and Bacterial Type Strains, Phase II (KMG-II): from individual species to whole genera.</title>
        <authorList>
            <person name="Goeker M."/>
        </authorList>
    </citation>
    <scope>NUCLEOTIDE SEQUENCE [LARGE SCALE GENOMIC DNA]</scope>
    <source>
        <strain evidence="7 8">DSM 23857</strain>
    </source>
</reference>
<dbReference type="Proteomes" id="UP000249547">
    <property type="component" value="Unassembled WGS sequence"/>
</dbReference>
<organism evidence="7 8">
    <name type="scientific">Chitinophaga skermanii</name>
    <dbReference type="NCBI Taxonomy" id="331697"/>
    <lineage>
        <taxon>Bacteria</taxon>
        <taxon>Pseudomonadati</taxon>
        <taxon>Bacteroidota</taxon>
        <taxon>Chitinophagia</taxon>
        <taxon>Chitinophagales</taxon>
        <taxon>Chitinophagaceae</taxon>
        <taxon>Chitinophaga</taxon>
    </lineage>
</organism>
<keyword evidence="8" id="KW-1185">Reference proteome</keyword>
<evidence type="ECO:0000259" key="6">
    <source>
        <dbReference type="Pfam" id="PF06271"/>
    </source>
</evidence>
<sequence length="173" mass="19708">MSNSTSLLKPRLVAGMIDYAIIVMYIIAIAIISNIYHSITQQTPQPLPPLQGELMGLFLLIIPVFCYFFFTESSSRKASIGKRLRGLQVISKTGKKGIFWRNVLKVLPWEIAHSGVHWLFYYDTQSKITPFFVYILLILPMVIVIFYAVSIILSKGHSSVYDQLTKVHLEARI</sequence>
<dbReference type="GO" id="GO:0016020">
    <property type="term" value="C:membrane"/>
    <property type="evidence" value="ECO:0007669"/>
    <property type="project" value="UniProtKB-SubCell"/>
</dbReference>
<evidence type="ECO:0000256" key="1">
    <source>
        <dbReference type="ARBA" id="ARBA00004141"/>
    </source>
</evidence>
<feature type="transmembrane region" description="Helical" evidence="5">
    <location>
        <begin position="131"/>
        <end position="153"/>
    </location>
</feature>
<comment type="subcellular location">
    <subcellularLocation>
        <location evidence="1">Membrane</location>
        <topology evidence="1">Multi-pass membrane protein</topology>
    </subcellularLocation>
</comment>